<reference evidence="2 3" key="1">
    <citation type="submission" date="2017-07" db="EMBL/GenBank/DDBJ databases">
        <title>Isolation and whole genome analysis of endospore-forming bacteria from heroin.</title>
        <authorList>
            <person name="Kalinowski J."/>
            <person name="Ahrens B."/>
            <person name="Al-Dilaimi A."/>
            <person name="Winkler A."/>
            <person name="Wibberg D."/>
            <person name="Schleenbecker U."/>
            <person name="Ruckert C."/>
            <person name="Wolfel R."/>
            <person name="Grass G."/>
        </authorList>
    </citation>
    <scope>NUCLEOTIDE SEQUENCE [LARGE SCALE GENOMIC DNA]</scope>
    <source>
        <strain evidence="2 3">7539</strain>
    </source>
</reference>
<dbReference type="GO" id="GO:0016740">
    <property type="term" value="F:transferase activity"/>
    <property type="evidence" value="ECO:0007669"/>
    <property type="project" value="UniProtKB-KW"/>
</dbReference>
<dbReference type="RefSeq" id="WP_035202865.1">
    <property type="nucleotide sequence ID" value="NZ_BOQQ01000001.1"/>
</dbReference>
<comment type="caution">
    <text evidence="2">The sequence shown here is derived from an EMBL/GenBank/DDBJ whole genome shotgun (WGS) entry which is preliminary data.</text>
</comment>
<evidence type="ECO:0000313" key="3">
    <source>
        <dbReference type="Proteomes" id="UP000216207"/>
    </source>
</evidence>
<dbReference type="SUPFAM" id="SSF53448">
    <property type="entry name" value="Nucleotide-diphospho-sugar transferases"/>
    <property type="match status" value="1"/>
</dbReference>
<name>A0A268NUX1_SHOCL</name>
<dbReference type="Proteomes" id="UP000216207">
    <property type="component" value="Unassembled WGS sequence"/>
</dbReference>
<feature type="domain" description="Glycosyltransferase 2-like" evidence="1">
    <location>
        <begin position="4"/>
        <end position="134"/>
    </location>
</feature>
<protein>
    <submittedName>
        <fullName evidence="2">Glycosyltransferase family 2 protein</fullName>
    </submittedName>
</protein>
<keyword evidence="2" id="KW-0808">Transferase</keyword>
<dbReference type="InterPro" id="IPR001173">
    <property type="entry name" value="Glyco_trans_2-like"/>
</dbReference>
<evidence type="ECO:0000259" key="1">
    <source>
        <dbReference type="Pfam" id="PF00535"/>
    </source>
</evidence>
<organism evidence="2 3">
    <name type="scientific">Shouchella clausii</name>
    <name type="common">Alkalihalobacillus clausii</name>
    <dbReference type="NCBI Taxonomy" id="79880"/>
    <lineage>
        <taxon>Bacteria</taxon>
        <taxon>Bacillati</taxon>
        <taxon>Bacillota</taxon>
        <taxon>Bacilli</taxon>
        <taxon>Bacillales</taxon>
        <taxon>Bacillaceae</taxon>
        <taxon>Shouchella</taxon>
    </lineage>
</organism>
<evidence type="ECO:0000313" key="2">
    <source>
        <dbReference type="EMBL" id="PAE87049.1"/>
    </source>
</evidence>
<dbReference type="PANTHER" id="PTHR43685">
    <property type="entry name" value="GLYCOSYLTRANSFERASE"/>
    <property type="match status" value="1"/>
</dbReference>
<sequence length="266" mass="30350">MITFVVPTLGERCNEFERLLASLDKQTDKRFELIVVSQGNYDQVEQWLSAFQLRSTHIKLGEKGLSRARNAAWPALKGDIVSFSDDDCWYPPNAVERVHSAFAQEGADAYCFQIYDPIQQSPYKHYDTSPGIVRGRRVWKKSSIELFFRQTAIESLRFNEAFGLGGTYPSGEENLFLRQFLVAGHTLMYIPETIVFHEKPSQASRLQEAQLVSKGPLFKTMYNGPFGFVLLTALFAKKYRHLKHPAASYAKAVRALLDYKPKEARP</sequence>
<dbReference type="Gene3D" id="3.90.550.10">
    <property type="entry name" value="Spore Coat Polysaccharide Biosynthesis Protein SpsA, Chain A"/>
    <property type="match status" value="1"/>
</dbReference>
<dbReference type="AlphaFoldDB" id="A0A268NUX1"/>
<dbReference type="InterPro" id="IPR029044">
    <property type="entry name" value="Nucleotide-diphossugar_trans"/>
</dbReference>
<accession>A0A268NUX1</accession>
<gene>
    <name evidence="2" type="ORF">CHH72_20625</name>
</gene>
<proteinExistence type="predicted"/>
<dbReference type="InterPro" id="IPR050834">
    <property type="entry name" value="Glycosyltransf_2"/>
</dbReference>
<dbReference type="EMBL" id="NPCC01000043">
    <property type="protein sequence ID" value="PAE87049.1"/>
    <property type="molecule type" value="Genomic_DNA"/>
</dbReference>
<dbReference type="Pfam" id="PF00535">
    <property type="entry name" value="Glycos_transf_2"/>
    <property type="match status" value="1"/>
</dbReference>
<dbReference type="CDD" id="cd00761">
    <property type="entry name" value="Glyco_tranf_GTA_type"/>
    <property type="match status" value="1"/>
</dbReference>
<dbReference type="PANTHER" id="PTHR43685:SF2">
    <property type="entry name" value="GLYCOSYLTRANSFERASE 2-LIKE DOMAIN-CONTAINING PROTEIN"/>
    <property type="match status" value="1"/>
</dbReference>